<dbReference type="RefSeq" id="WP_377353164.1">
    <property type="nucleotide sequence ID" value="NZ_JBHTLQ010000012.1"/>
</dbReference>
<dbReference type="PANTHER" id="PTHR44809">
    <property type="match status" value="1"/>
</dbReference>
<dbReference type="PROSITE" id="PS50005">
    <property type="entry name" value="TPR"/>
    <property type="match status" value="2"/>
</dbReference>
<sequence length="594" mass="64491">MSRPSNPSATSVLALDTGAAATPARLAAGAIGDSASSAALARLNAAVSELKALSIQPLLQGAVNALNAGKPDEGAALAMKALELDERSGFGWYMLALAREMSGDFASSITCYEAALKLMPDHAEVANNLGRLAFRLGHTEVAEKLFRAFLKRFPNHHEGANNLACALRAQMRFDEAVEVLRAAILEDPSHAVVWNTLGTVMAEQGDSENAAIFFDEALRLDPEFAKAHYNRGNMSLALGDPAHALECCETALTKKITEDERQMMLLARSTIKINLGRVGEGWDDYEARLSPHFADVTVFSVNRPRWAPGDDLAGKSLLVIGEQGLGDEILFANVLPDIQEALGPNGRLTLAVEARLVPLFQRAFPTAEVGAHRTLKIDGRSHRFVPFLDGRMEEIDLFTPIASLLRQYRRSPEAFPDRVGFLTPDPARVAHWKIQLEAAPSGLKVGLLWKSNIINGGRHRFFSPFEQWAPVLRAPGATMVNLQYGDCAAELEQARRDFGVEIWNPPGIDLKQDLDDVAALCGALDLVIGFSNATLNIAAACGAPTWLITAPAAWTRLGTDRYPWYPQVRSFVPPAFGDWAPVMAEVADELAKLT</sequence>
<dbReference type="SUPFAM" id="SSF48452">
    <property type="entry name" value="TPR-like"/>
    <property type="match status" value="1"/>
</dbReference>
<dbReference type="PROSITE" id="PS50293">
    <property type="entry name" value="TPR_REGION"/>
    <property type="match status" value="1"/>
</dbReference>
<dbReference type="EMBL" id="JBHTLQ010000012">
    <property type="protein sequence ID" value="MFD1190434.1"/>
    <property type="molecule type" value="Genomic_DNA"/>
</dbReference>
<dbReference type="Gene3D" id="1.25.40.10">
    <property type="entry name" value="Tetratricopeptide repeat domain"/>
    <property type="match status" value="2"/>
</dbReference>
<dbReference type="InterPro" id="IPR011990">
    <property type="entry name" value="TPR-like_helical_dom_sf"/>
</dbReference>
<protein>
    <submittedName>
        <fullName evidence="2">Tetratricopeptide repeat protein</fullName>
    </submittedName>
</protein>
<feature type="repeat" description="TPR" evidence="1">
    <location>
        <begin position="123"/>
        <end position="156"/>
    </location>
</feature>
<organism evidence="2 3">
    <name type="scientific">Phenylobacterium conjunctum</name>
    <dbReference type="NCBI Taxonomy" id="1298959"/>
    <lineage>
        <taxon>Bacteria</taxon>
        <taxon>Pseudomonadati</taxon>
        <taxon>Pseudomonadota</taxon>
        <taxon>Alphaproteobacteria</taxon>
        <taxon>Caulobacterales</taxon>
        <taxon>Caulobacteraceae</taxon>
        <taxon>Phenylobacterium</taxon>
    </lineage>
</organism>
<dbReference type="Pfam" id="PF13432">
    <property type="entry name" value="TPR_16"/>
    <property type="match status" value="2"/>
</dbReference>
<evidence type="ECO:0000313" key="3">
    <source>
        <dbReference type="Proteomes" id="UP001597216"/>
    </source>
</evidence>
<reference evidence="3" key="1">
    <citation type="journal article" date="2019" name="Int. J. Syst. Evol. Microbiol.">
        <title>The Global Catalogue of Microorganisms (GCM) 10K type strain sequencing project: providing services to taxonomists for standard genome sequencing and annotation.</title>
        <authorList>
            <consortium name="The Broad Institute Genomics Platform"/>
            <consortium name="The Broad Institute Genome Sequencing Center for Infectious Disease"/>
            <person name="Wu L."/>
            <person name="Ma J."/>
        </authorList>
    </citation>
    <scope>NUCLEOTIDE SEQUENCE [LARGE SCALE GENOMIC DNA]</scope>
    <source>
        <strain evidence="3">CCUG 55074</strain>
    </source>
</reference>
<feature type="repeat" description="TPR" evidence="1">
    <location>
        <begin position="191"/>
        <end position="224"/>
    </location>
</feature>
<dbReference type="InterPro" id="IPR052943">
    <property type="entry name" value="TMTC_O-mannosyl-trnsfr"/>
</dbReference>
<dbReference type="Gene3D" id="3.40.50.2000">
    <property type="entry name" value="Glycogen Phosphorylase B"/>
    <property type="match status" value="1"/>
</dbReference>
<comment type="caution">
    <text evidence="2">The sequence shown here is derived from an EMBL/GenBank/DDBJ whole genome shotgun (WGS) entry which is preliminary data.</text>
</comment>
<dbReference type="Pfam" id="PF13181">
    <property type="entry name" value="TPR_8"/>
    <property type="match status" value="1"/>
</dbReference>
<proteinExistence type="predicted"/>
<dbReference type="SUPFAM" id="SSF53756">
    <property type="entry name" value="UDP-Glycosyltransferase/glycogen phosphorylase"/>
    <property type="match status" value="1"/>
</dbReference>
<keyword evidence="3" id="KW-1185">Reference proteome</keyword>
<dbReference type="SMART" id="SM00028">
    <property type="entry name" value="TPR"/>
    <property type="match status" value="5"/>
</dbReference>
<name>A0ABW3SZU7_9CAUL</name>
<dbReference type="Proteomes" id="UP001597216">
    <property type="component" value="Unassembled WGS sequence"/>
</dbReference>
<dbReference type="PANTHER" id="PTHR44809:SF1">
    <property type="entry name" value="PROTEIN O-MANNOSYL-TRANSFERASE TMTC1"/>
    <property type="match status" value="1"/>
</dbReference>
<gene>
    <name evidence="2" type="ORF">ACFQ27_07565</name>
</gene>
<dbReference type="InterPro" id="IPR019734">
    <property type="entry name" value="TPR_rpt"/>
</dbReference>
<evidence type="ECO:0000313" key="2">
    <source>
        <dbReference type="EMBL" id="MFD1190434.1"/>
    </source>
</evidence>
<evidence type="ECO:0000256" key="1">
    <source>
        <dbReference type="PROSITE-ProRule" id="PRU00339"/>
    </source>
</evidence>
<keyword evidence="1" id="KW-0802">TPR repeat</keyword>
<accession>A0ABW3SZU7</accession>